<feature type="compositionally biased region" description="Basic and acidic residues" evidence="1">
    <location>
        <begin position="32"/>
        <end position="49"/>
    </location>
</feature>
<dbReference type="KEGG" id="aca:ACP_3439"/>
<evidence type="ECO:0000313" key="2">
    <source>
        <dbReference type="EMBL" id="ACO32251.1"/>
    </source>
</evidence>
<dbReference type="AlphaFoldDB" id="C1F6X0"/>
<dbReference type="Proteomes" id="UP000002207">
    <property type="component" value="Chromosome"/>
</dbReference>
<proteinExistence type="predicted"/>
<evidence type="ECO:0000256" key="1">
    <source>
        <dbReference type="SAM" id="MobiDB-lite"/>
    </source>
</evidence>
<gene>
    <name evidence="2" type="ordered locus">ACP_3439</name>
</gene>
<dbReference type="EMBL" id="CP001472">
    <property type="protein sequence ID" value="ACO32251.1"/>
    <property type="molecule type" value="Genomic_DNA"/>
</dbReference>
<sequence>MLQVIDRPAYQLAGHSTKPGGMIGDTALAPRRFKDASPQEKMDTGENRMRPQSSSARTRRSAYAAFD</sequence>
<evidence type="ECO:0000313" key="3">
    <source>
        <dbReference type="Proteomes" id="UP000002207"/>
    </source>
</evidence>
<dbReference type="STRING" id="240015.ACP_3439"/>
<accession>C1F6X0</accession>
<reference evidence="2 3" key="1">
    <citation type="journal article" date="2009" name="Appl. Environ. Microbiol.">
        <title>Three genomes from the phylum Acidobacteria provide insight into the lifestyles of these microorganisms in soils.</title>
        <authorList>
            <person name="Ward N.L."/>
            <person name="Challacombe J.F."/>
            <person name="Janssen P.H."/>
            <person name="Henrissat B."/>
            <person name="Coutinho P.M."/>
            <person name="Wu M."/>
            <person name="Xie G."/>
            <person name="Haft D.H."/>
            <person name="Sait M."/>
            <person name="Badger J."/>
            <person name="Barabote R.D."/>
            <person name="Bradley B."/>
            <person name="Brettin T.S."/>
            <person name="Brinkac L.M."/>
            <person name="Bruce D."/>
            <person name="Creasy T."/>
            <person name="Daugherty S.C."/>
            <person name="Davidsen T.M."/>
            <person name="DeBoy R.T."/>
            <person name="Detter J.C."/>
            <person name="Dodson R.J."/>
            <person name="Durkin A.S."/>
            <person name="Ganapathy A."/>
            <person name="Gwinn-Giglio M."/>
            <person name="Han C.S."/>
            <person name="Khouri H."/>
            <person name="Kiss H."/>
            <person name="Kothari S.P."/>
            <person name="Madupu R."/>
            <person name="Nelson K.E."/>
            <person name="Nelson W.C."/>
            <person name="Paulsen I."/>
            <person name="Penn K."/>
            <person name="Ren Q."/>
            <person name="Rosovitz M.J."/>
            <person name="Selengut J.D."/>
            <person name="Shrivastava S."/>
            <person name="Sullivan S.A."/>
            <person name="Tapia R."/>
            <person name="Thompson L.S."/>
            <person name="Watkins K.L."/>
            <person name="Yang Q."/>
            <person name="Yu C."/>
            <person name="Zafar N."/>
            <person name="Zhou L."/>
            <person name="Kuske C.R."/>
        </authorList>
    </citation>
    <scope>NUCLEOTIDE SEQUENCE [LARGE SCALE GENOMIC DNA]</scope>
    <source>
        <strain evidence="3">ATCC 51196 / DSM 11244 / BCRC 80197 / JCM 7670 / NBRC 15755 / NCIMB 13165 / 161</strain>
    </source>
</reference>
<feature type="region of interest" description="Disordered" evidence="1">
    <location>
        <begin position="12"/>
        <end position="67"/>
    </location>
</feature>
<dbReference type="InParanoid" id="C1F6X0"/>
<keyword evidence="3" id="KW-1185">Reference proteome</keyword>
<name>C1F6X0_ACIC5</name>
<protein>
    <submittedName>
        <fullName evidence="2">Uncharacterized protein</fullName>
    </submittedName>
</protein>
<dbReference type="HOGENOM" id="CLU_2802576_0_0_0"/>
<organism evidence="2 3">
    <name type="scientific">Acidobacterium capsulatum (strain ATCC 51196 / DSM 11244 / BCRC 80197 / JCM 7670 / NBRC 15755 / NCIMB 13165 / 161)</name>
    <dbReference type="NCBI Taxonomy" id="240015"/>
    <lineage>
        <taxon>Bacteria</taxon>
        <taxon>Pseudomonadati</taxon>
        <taxon>Acidobacteriota</taxon>
        <taxon>Terriglobia</taxon>
        <taxon>Terriglobales</taxon>
        <taxon>Acidobacteriaceae</taxon>
        <taxon>Acidobacterium</taxon>
    </lineage>
</organism>
<feature type="compositionally biased region" description="Low complexity" evidence="1">
    <location>
        <begin position="50"/>
        <end position="67"/>
    </location>
</feature>